<evidence type="ECO:0000313" key="19">
    <source>
        <dbReference type="EMBL" id="KKH29115.1"/>
    </source>
</evidence>
<sequence>MRRTWIIDLLTMLTVISEAEVTKKLHQYCGKKVAFRKKTSSIHELLINSDKKDIFALFV</sequence>
<dbReference type="EMBL" id="JJQB01000094">
    <property type="protein sequence ID" value="KKH18584.1"/>
    <property type="molecule type" value="Genomic_DNA"/>
</dbReference>
<evidence type="ECO:0000313" key="34">
    <source>
        <dbReference type="Proteomes" id="UP000034338"/>
    </source>
</evidence>
<evidence type="ECO:0000313" key="43">
    <source>
        <dbReference type="Proteomes" id="UP000034944"/>
    </source>
</evidence>
<organism evidence="3 37">
    <name type="scientific">Methanosarcina mazei</name>
    <name type="common">Methanosarcina frisia</name>
    <dbReference type="NCBI Taxonomy" id="2209"/>
    <lineage>
        <taxon>Archaea</taxon>
        <taxon>Methanobacteriati</taxon>
        <taxon>Methanobacteriota</taxon>
        <taxon>Stenosarchaea group</taxon>
        <taxon>Methanomicrobia</taxon>
        <taxon>Methanosarcinales</taxon>
        <taxon>Methanosarcinaceae</taxon>
        <taxon>Methanosarcina</taxon>
    </lineage>
</organism>
<evidence type="ECO:0000313" key="12">
    <source>
        <dbReference type="EMBL" id="KKG92225.1"/>
    </source>
</evidence>
<dbReference type="EMBL" id="JJPN01000051">
    <property type="protein sequence ID" value="KKG73523.1"/>
    <property type="molecule type" value="Genomic_DNA"/>
</dbReference>
<evidence type="ECO:0000313" key="32">
    <source>
        <dbReference type="Proteomes" id="UP000034243"/>
    </source>
</evidence>
<dbReference type="Proteomes" id="UP000034672">
    <property type="component" value="Unassembled WGS sequence"/>
</dbReference>
<evidence type="ECO:0000313" key="30">
    <source>
        <dbReference type="Proteomes" id="UP000034151"/>
    </source>
</evidence>
<accession>A0A0F8EAA9</accession>
<evidence type="ECO:0000313" key="15">
    <source>
        <dbReference type="EMBL" id="KKH14211.1"/>
    </source>
</evidence>
<dbReference type="Proteomes" id="UP000033889">
    <property type="component" value="Unassembled WGS sequence"/>
</dbReference>
<evidence type="ECO:0000313" key="5">
    <source>
        <dbReference type="EMBL" id="KKG43887.1"/>
    </source>
</evidence>
<evidence type="ECO:0000313" key="42">
    <source>
        <dbReference type="Proteomes" id="UP000034921"/>
    </source>
</evidence>
<evidence type="ECO:0000313" key="25">
    <source>
        <dbReference type="Proteomes" id="UP000033987"/>
    </source>
</evidence>
<evidence type="ECO:0000313" key="21">
    <source>
        <dbReference type="EMBL" id="KKH35868.1"/>
    </source>
</evidence>
<dbReference type="EMBL" id="JJPZ01000020">
    <property type="protein sequence ID" value="KKH14211.1"/>
    <property type="molecule type" value="Genomic_DNA"/>
</dbReference>
<evidence type="ECO:0000313" key="3">
    <source>
        <dbReference type="EMBL" id="KKG37577.1"/>
    </source>
</evidence>
<dbReference type="Proteomes" id="UP000034001">
    <property type="component" value="Unassembled WGS sequence"/>
</dbReference>
<evidence type="ECO:0000313" key="37">
    <source>
        <dbReference type="Proteomes" id="UP000034577"/>
    </source>
</evidence>
<evidence type="ECO:0000313" key="18">
    <source>
        <dbReference type="EMBL" id="KKH24223.1"/>
    </source>
</evidence>
<evidence type="ECO:0000313" key="10">
    <source>
        <dbReference type="EMBL" id="KKG82567.1"/>
    </source>
</evidence>
<protein>
    <submittedName>
        <fullName evidence="3">Uncharacterized protein</fullName>
    </submittedName>
</protein>
<evidence type="ECO:0000313" key="6">
    <source>
        <dbReference type="EMBL" id="KKG49021.1"/>
    </source>
</evidence>
<dbReference type="Proteomes" id="UP000034151">
    <property type="component" value="Unassembled WGS sequence"/>
</dbReference>
<dbReference type="EMBL" id="JJOU01000045">
    <property type="protein sequence ID" value="KKG17727.1"/>
    <property type="molecule type" value="Genomic_DNA"/>
</dbReference>
<evidence type="ECO:0000313" key="29">
    <source>
        <dbReference type="Proteomes" id="UP000034074"/>
    </source>
</evidence>
<dbReference type="EMBL" id="JJPG01000064">
    <property type="protein sequence ID" value="KKG52748.1"/>
    <property type="molecule type" value="Genomic_DNA"/>
</dbReference>
<evidence type="ECO:0000313" key="9">
    <source>
        <dbReference type="EMBL" id="KKG73523.1"/>
    </source>
</evidence>
<gene>
    <name evidence="1" type="ORF">DU34_16295</name>
    <name evidence="3" type="ORF">DU35_08920</name>
    <name evidence="6" type="ORF">DU36_12475</name>
    <name evidence="19" type="ORF">DU37_03950</name>
    <name evidence="7" type="ORF">DU38_07310</name>
    <name evidence="5" type="ORF">DU39_04650</name>
    <name evidence="4" type="ORF">DU41_10695</name>
    <name evidence="13" type="ORF">DU42_11460</name>
    <name evidence="16" type="ORF">DU44_16435</name>
    <name evidence="9" type="ORF">DU46_20255</name>
    <name evidence="17" type="ORF">DU48_00520</name>
    <name evidence="2" type="ORF">DU49_08065</name>
    <name evidence="14" type="ORF">DU51_02290</name>
    <name evidence="11" type="ORF">DU57_05755</name>
    <name evidence="12" type="ORF">DU59_18535</name>
    <name evidence="20" type="ORF">DU60_03135</name>
    <name evidence="10" type="ORF">DU61_10345</name>
    <name evidence="15" type="ORF">DU62_19340</name>
    <name evidence="8" type="ORF">DU63_07965</name>
    <name evidence="18" type="ORF">DU65_15750</name>
    <name evidence="21" type="ORF">DU71_02910</name>
    <name evidence="22" type="ORF">DU72_18005</name>
</gene>
<dbReference type="EMBL" id="JJPD01000171">
    <property type="protein sequence ID" value="KKG37577.1"/>
    <property type="molecule type" value="Genomic_DNA"/>
</dbReference>
<dbReference type="EMBL" id="JJPF01000055">
    <property type="protein sequence ID" value="KKG43887.1"/>
    <property type="molecule type" value="Genomic_DNA"/>
</dbReference>
<evidence type="ECO:0000313" key="2">
    <source>
        <dbReference type="EMBL" id="KKG34776.1"/>
    </source>
</evidence>
<dbReference type="Proteomes" id="UP000034047">
    <property type="component" value="Unassembled WGS sequence"/>
</dbReference>
<dbReference type="EMBL" id="JJPR01000136">
    <property type="protein sequence ID" value="KKG83767.1"/>
    <property type="molecule type" value="Genomic_DNA"/>
</dbReference>
<evidence type="ECO:0000313" key="17">
    <source>
        <dbReference type="EMBL" id="KKH18584.1"/>
    </source>
</evidence>
<dbReference type="EMBL" id="JJPE01000153">
    <property type="protein sequence ID" value="KKG40292.1"/>
    <property type="molecule type" value="Genomic_DNA"/>
</dbReference>
<evidence type="ECO:0000313" key="11">
    <source>
        <dbReference type="EMBL" id="KKG83767.1"/>
    </source>
</evidence>
<dbReference type="EMBL" id="JJPY01000061">
    <property type="protein sequence ID" value="KKH08971.1"/>
    <property type="molecule type" value="Genomic_DNA"/>
</dbReference>
<dbReference type="Proteomes" id="UP000034338">
    <property type="component" value="Unassembled WGS sequence"/>
</dbReference>
<dbReference type="EMBL" id="JJPH01000120">
    <property type="protein sequence ID" value="KKG49021.1"/>
    <property type="molecule type" value="Genomic_DNA"/>
</dbReference>
<evidence type="ECO:0000313" key="44">
    <source>
        <dbReference type="Proteomes" id="UP000034950"/>
    </source>
</evidence>
<evidence type="ECO:0000313" key="24">
    <source>
        <dbReference type="Proteomes" id="UP000033889"/>
    </source>
</evidence>
<evidence type="ECO:0000313" key="1">
    <source>
        <dbReference type="EMBL" id="KKG17727.1"/>
    </source>
</evidence>
<proteinExistence type="predicted"/>
<dbReference type="Proteomes" id="UP000034195">
    <property type="component" value="Unassembled WGS sequence"/>
</dbReference>
<dbReference type="Proteomes" id="UP000033987">
    <property type="component" value="Unassembled WGS sequence"/>
</dbReference>
<evidence type="ECO:0000313" key="8">
    <source>
        <dbReference type="EMBL" id="KKG71408.1"/>
    </source>
</evidence>
<dbReference type="AlphaFoldDB" id="A0A0F8EAA9"/>
<dbReference type="Proteomes" id="UP000034064">
    <property type="component" value="Unassembled WGS sequence"/>
</dbReference>
<evidence type="ECO:0000313" key="16">
    <source>
        <dbReference type="EMBL" id="KKH16702.1"/>
    </source>
</evidence>
<dbReference type="Proteomes" id="UP000034074">
    <property type="component" value="Unassembled WGS sequence"/>
</dbReference>
<dbReference type="Proteomes" id="UP000034944">
    <property type="component" value="Unassembled WGS sequence"/>
</dbReference>
<evidence type="ECO:0000313" key="35">
    <source>
        <dbReference type="Proteomes" id="UP000034387"/>
    </source>
</evidence>
<evidence type="ECO:0000313" key="20">
    <source>
        <dbReference type="EMBL" id="KKH32388.1"/>
    </source>
</evidence>
<evidence type="ECO:0000313" key="27">
    <source>
        <dbReference type="Proteomes" id="UP000034047"/>
    </source>
</evidence>
<dbReference type="Proteomes" id="UP000034950">
    <property type="component" value="Unassembled WGS sequence"/>
</dbReference>
<dbReference type="Proteomes" id="UP000034259">
    <property type="component" value="Unassembled WGS sequence"/>
</dbReference>
<name>A0A0F8EAA9_METMZ</name>
<dbReference type="EMBL" id="JJQF01000101">
    <property type="protein sequence ID" value="KKH29115.1"/>
    <property type="molecule type" value="Genomic_DNA"/>
</dbReference>
<evidence type="ECO:0000313" key="26">
    <source>
        <dbReference type="Proteomes" id="UP000034001"/>
    </source>
</evidence>
<dbReference type="Proteomes" id="UP000034577">
    <property type="component" value="Unassembled WGS sequence"/>
</dbReference>
<dbReference type="EMBL" id="JJQE01000017">
    <property type="protein sequence ID" value="KKH32388.1"/>
    <property type="molecule type" value="Genomic_DNA"/>
</dbReference>
<evidence type="ECO:0000313" key="39">
    <source>
        <dbReference type="Proteomes" id="UP000034672"/>
    </source>
</evidence>
<dbReference type="EMBL" id="JJPB01000013">
    <property type="protein sequence ID" value="KKG34776.1"/>
    <property type="molecule type" value="Genomic_DNA"/>
</dbReference>
<evidence type="ECO:0000313" key="36">
    <source>
        <dbReference type="Proteomes" id="UP000034409"/>
    </source>
</evidence>
<dbReference type="PATRIC" id="fig|2209.39.peg.1062"/>
<dbReference type="Proteomes" id="UP000034387">
    <property type="component" value="Unassembled WGS sequence"/>
</dbReference>
<dbReference type="EMBL" id="JJQC01000029">
    <property type="protein sequence ID" value="KKH24223.1"/>
    <property type="molecule type" value="Genomic_DNA"/>
</dbReference>
<evidence type="ECO:0000313" key="40">
    <source>
        <dbReference type="Proteomes" id="UP000034733"/>
    </source>
</evidence>
<evidence type="ECO:0000313" key="33">
    <source>
        <dbReference type="Proteomes" id="UP000034259"/>
    </source>
</evidence>
<dbReference type="Proteomes" id="UP000033878">
    <property type="component" value="Unassembled WGS sequence"/>
</dbReference>
<evidence type="ECO:0000313" key="41">
    <source>
        <dbReference type="Proteomes" id="UP000034820"/>
    </source>
</evidence>
<dbReference type="Proteomes" id="UP000034921">
    <property type="component" value="Unassembled WGS sequence"/>
</dbReference>
<dbReference type="Proteomes" id="UP000034733">
    <property type="component" value="Unassembled WGS sequence"/>
</dbReference>
<evidence type="ECO:0000313" key="31">
    <source>
        <dbReference type="Proteomes" id="UP000034195"/>
    </source>
</evidence>
<dbReference type="Proteomes" id="UP000034409">
    <property type="component" value="Unassembled WGS sequence"/>
</dbReference>
<reference evidence="23 24" key="1">
    <citation type="journal article" date="2015" name="ISME J.">
        <title>Genomic and phenotypic differentiation among Methanosarcina mazei populations from Columbia River sediment.</title>
        <authorList>
            <person name="Youngblut N.D."/>
            <person name="Wirth J.S."/>
            <person name="Henriksen J.R."/>
            <person name="Smith M."/>
            <person name="Simon H."/>
            <person name="Metcalf W.W."/>
            <person name="Whitaker R.J."/>
        </authorList>
    </citation>
    <scope>NUCLEOTIDE SEQUENCE [LARGE SCALE GENOMIC DNA]</scope>
    <source>
        <strain evidence="16 28">1.F.A.1A.3</strain>
        <strain evidence="17 40">1.F.A.1B.3</strain>
        <strain evidence="18 25">1.F.A.1B.4</strain>
        <strain evidence="20 42">1.F.M.0.5</strain>
        <strain evidence="19 34">1.H.A.0.1</strain>
        <strain evidence="21 39">1.H.A.1A.4</strain>
        <strain evidence="22 33">1.H.A.2.1</strain>
        <strain evidence="1 27">2.F.T.2.6</strain>
        <strain evidence="2 23">3.F.A.1A.3</strain>
        <strain evidence="3 37">3.F.A.2.12</strain>
        <strain evidence="4 38">3.F.A.2.3</strain>
        <strain evidence="5 30">3.F.A.2.5</strain>
        <strain evidence="7 31">3.F.A.2.6</strain>
        <strain evidence="6 32">3.F.A.2.7</strain>
        <strain evidence="9 29">3.H.A.1A.2</strain>
        <strain evidence="8 26">3.H.A.2.1</strain>
        <strain evidence="10 24">3.H.A.2.5</strain>
        <strain evidence="11 44">3.H.A.2.6</strain>
        <strain evidence="12 36">3.H.A.2.8</strain>
        <strain evidence="13 35">3.H.M.2.7</strain>
        <strain evidence="14 41">3.H.T.1A.1</strain>
        <strain evidence="15 43">3.H.T.1A.2</strain>
    </source>
</reference>
<dbReference type="EMBL" id="JJPQ01000072">
    <property type="protein sequence ID" value="KKG82567.1"/>
    <property type="molecule type" value="Genomic_DNA"/>
</dbReference>
<dbReference type="EMBL" id="JJQA01000068">
    <property type="protein sequence ID" value="KKH16702.1"/>
    <property type="molecule type" value="Genomic_DNA"/>
</dbReference>
<evidence type="ECO:0000313" key="7">
    <source>
        <dbReference type="EMBL" id="KKG52748.1"/>
    </source>
</evidence>
<dbReference type="EMBL" id="JJPO01000118">
    <property type="protein sequence ID" value="KKG71408.1"/>
    <property type="molecule type" value="Genomic_DNA"/>
</dbReference>
<evidence type="ECO:0000313" key="23">
    <source>
        <dbReference type="Proteomes" id="UP000033878"/>
    </source>
</evidence>
<dbReference type="EMBL" id="JJPS01000058">
    <property type="protein sequence ID" value="KKG92225.1"/>
    <property type="molecule type" value="Genomic_DNA"/>
</dbReference>
<dbReference type="Proteomes" id="UP000034243">
    <property type="component" value="Unassembled WGS sequence"/>
</dbReference>
<comment type="caution">
    <text evidence="3">The sequence shown here is derived from an EMBL/GenBank/DDBJ whole genome shotgun (WGS) entry which is preliminary data.</text>
</comment>
<evidence type="ECO:0000313" key="13">
    <source>
        <dbReference type="EMBL" id="KKH04752.1"/>
    </source>
</evidence>
<dbReference type="Proteomes" id="UP000034820">
    <property type="component" value="Unassembled WGS sequence"/>
</dbReference>
<dbReference type="Proteomes" id="UP000034667">
    <property type="component" value="Unassembled WGS sequence"/>
</dbReference>
<evidence type="ECO:0000313" key="28">
    <source>
        <dbReference type="Proteomes" id="UP000034064"/>
    </source>
</evidence>
<dbReference type="EMBL" id="JJQI01000115">
    <property type="protein sequence ID" value="KKH35868.1"/>
    <property type="molecule type" value="Genomic_DNA"/>
</dbReference>
<dbReference type="EMBL" id="JJPX01000176">
    <property type="protein sequence ID" value="KKH04752.1"/>
    <property type="molecule type" value="Genomic_DNA"/>
</dbReference>
<evidence type="ECO:0000313" key="22">
    <source>
        <dbReference type="EMBL" id="KKH44793.1"/>
    </source>
</evidence>
<evidence type="ECO:0000313" key="38">
    <source>
        <dbReference type="Proteomes" id="UP000034667"/>
    </source>
</evidence>
<evidence type="ECO:0000313" key="4">
    <source>
        <dbReference type="EMBL" id="KKG40292.1"/>
    </source>
</evidence>
<dbReference type="EMBL" id="JJQK01000268">
    <property type="protein sequence ID" value="KKH44793.1"/>
    <property type="molecule type" value="Genomic_DNA"/>
</dbReference>
<evidence type="ECO:0000313" key="14">
    <source>
        <dbReference type="EMBL" id="KKH08971.1"/>
    </source>
</evidence>